<protein>
    <submittedName>
        <fullName evidence="7">Threonine/homoserine efflux transporter RhtA</fullName>
    </submittedName>
</protein>
<proteinExistence type="predicted"/>
<organism evidence="7 8">
    <name type="scientific">Cocleimonas flava</name>
    <dbReference type="NCBI Taxonomy" id="634765"/>
    <lineage>
        <taxon>Bacteria</taxon>
        <taxon>Pseudomonadati</taxon>
        <taxon>Pseudomonadota</taxon>
        <taxon>Gammaproteobacteria</taxon>
        <taxon>Thiotrichales</taxon>
        <taxon>Thiotrichaceae</taxon>
        <taxon>Cocleimonas</taxon>
    </lineage>
</organism>
<evidence type="ECO:0000256" key="3">
    <source>
        <dbReference type="ARBA" id="ARBA00022989"/>
    </source>
</evidence>
<keyword evidence="8" id="KW-1185">Reference proteome</keyword>
<evidence type="ECO:0000259" key="6">
    <source>
        <dbReference type="Pfam" id="PF00892"/>
    </source>
</evidence>
<feature type="transmembrane region" description="Helical" evidence="5">
    <location>
        <begin position="39"/>
        <end position="56"/>
    </location>
</feature>
<feature type="domain" description="EamA" evidence="6">
    <location>
        <begin position="8"/>
        <end position="139"/>
    </location>
</feature>
<feature type="transmembrane region" description="Helical" evidence="5">
    <location>
        <begin position="7"/>
        <end position="27"/>
    </location>
</feature>
<evidence type="ECO:0000313" key="7">
    <source>
        <dbReference type="EMBL" id="TCJ88245.1"/>
    </source>
</evidence>
<evidence type="ECO:0000256" key="1">
    <source>
        <dbReference type="ARBA" id="ARBA00004141"/>
    </source>
</evidence>
<comment type="subcellular location">
    <subcellularLocation>
        <location evidence="1">Membrane</location>
        <topology evidence="1">Multi-pass membrane protein</topology>
    </subcellularLocation>
</comment>
<feature type="transmembrane region" description="Helical" evidence="5">
    <location>
        <begin position="261"/>
        <end position="279"/>
    </location>
</feature>
<feature type="transmembrane region" description="Helical" evidence="5">
    <location>
        <begin position="95"/>
        <end position="115"/>
    </location>
</feature>
<evidence type="ECO:0000313" key="8">
    <source>
        <dbReference type="Proteomes" id="UP000294887"/>
    </source>
</evidence>
<name>A0A4V2P951_9GAMM</name>
<reference evidence="7 8" key="1">
    <citation type="submission" date="2019-03" db="EMBL/GenBank/DDBJ databases">
        <title>Genomic Encyclopedia of Type Strains, Phase IV (KMG-IV): sequencing the most valuable type-strain genomes for metagenomic binning, comparative biology and taxonomic classification.</title>
        <authorList>
            <person name="Goeker M."/>
        </authorList>
    </citation>
    <scope>NUCLEOTIDE SEQUENCE [LARGE SCALE GENOMIC DNA]</scope>
    <source>
        <strain evidence="7 8">DSM 24830</strain>
    </source>
</reference>
<evidence type="ECO:0000256" key="2">
    <source>
        <dbReference type="ARBA" id="ARBA00022692"/>
    </source>
</evidence>
<evidence type="ECO:0000256" key="5">
    <source>
        <dbReference type="SAM" id="Phobius"/>
    </source>
</evidence>
<dbReference type="InterPro" id="IPR000620">
    <property type="entry name" value="EamA_dom"/>
</dbReference>
<dbReference type="RefSeq" id="WP_131903958.1">
    <property type="nucleotide sequence ID" value="NZ_BAAAFU010000008.1"/>
</dbReference>
<dbReference type="AlphaFoldDB" id="A0A4V2P951"/>
<dbReference type="OrthoDB" id="148351at2"/>
<dbReference type="PANTHER" id="PTHR22911">
    <property type="entry name" value="ACYL-MALONYL CONDENSING ENZYME-RELATED"/>
    <property type="match status" value="1"/>
</dbReference>
<keyword evidence="3 5" id="KW-1133">Transmembrane helix</keyword>
<keyword evidence="4 5" id="KW-0472">Membrane</keyword>
<dbReference type="EMBL" id="SMFQ01000002">
    <property type="protein sequence ID" value="TCJ88245.1"/>
    <property type="molecule type" value="Genomic_DNA"/>
</dbReference>
<feature type="transmembrane region" description="Helical" evidence="5">
    <location>
        <begin position="179"/>
        <end position="197"/>
    </location>
</feature>
<feature type="transmembrane region" description="Helical" evidence="5">
    <location>
        <begin position="203"/>
        <end position="224"/>
    </location>
</feature>
<dbReference type="InterPro" id="IPR037185">
    <property type="entry name" value="EmrE-like"/>
</dbReference>
<gene>
    <name evidence="7" type="ORF">EV695_0085</name>
</gene>
<evidence type="ECO:0000256" key="4">
    <source>
        <dbReference type="ARBA" id="ARBA00023136"/>
    </source>
</evidence>
<dbReference type="GO" id="GO:0016020">
    <property type="term" value="C:membrane"/>
    <property type="evidence" value="ECO:0007669"/>
    <property type="project" value="UniProtKB-SubCell"/>
</dbReference>
<dbReference type="Proteomes" id="UP000294887">
    <property type="component" value="Unassembled WGS sequence"/>
</dbReference>
<comment type="caution">
    <text evidence="7">The sequence shown here is derived from an EMBL/GenBank/DDBJ whole genome shotgun (WGS) entry which is preliminary data.</text>
</comment>
<dbReference type="Pfam" id="PF00892">
    <property type="entry name" value="EamA"/>
    <property type="match status" value="2"/>
</dbReference>
<dbReference type="SUPFAM" id="SSF103481">
    <property type="entry name" value="Multidrug resistance efflux transporter EmrE"/>
    <property type="match status" value="2"/>
</dbReference>
<feature type="transmembrane region" description="Helical" evidence="5">
    <location>
        <begin position="236"/>
        <end position="255"/>
    </location>
</feature>
<sequence length="299" mass="32507">MQSHNIALGAFLIVLAELAILATGMIIKTISAEVSIEQIVFIRNFVGLLILVPWLMRKGISRLHTKHIGLHIARSVVGLSAMVCLFYSWGHLPLAQASLLKQTSPIFIPIFAFFWIKESIGLKTIIAIIVGFLGVVLIINPGAGEFNLVVLLALVGAMLAGLAKVIIRKMTATETPGRIVFYFALIGTLVSAIPALLNWVSLSWIQLASLAGIAIFSTIGQLALSKAYSHAPAGQLGPYTYTAVAFAALFGWIIWDEVLDYKTIIGIIIIVFAGVLAMTDRRISRIKAEQKQIVFDKNK</sequence>
<dbReference type="PANTHER" id="PTHR22911:SF6">
    <property type="entry name" value="SOLUTE CARRIER FAMILY 35 MEMBER G1"/>
    <property type="match status" value="1"/>
</dbReference>
<keyword evidence="2 5" id="KW-0812">Transmembrane</keyword>
<feature type="transmembrane region" description="Helical" evidence="5">
    <location>
        <begin position="146"/>
        <end position="167"/>
    </location>
</feature>
<feature type="domain" description="EamA" evidence="6">
    <location>
        <begin position="149"/>
        <end position="276"/>
    </location>
</feature>
<feature type="transmembrane region" description="Helical" evidence="5">
    <location>
        <begin position="122"/>
        <end position="140"/>
    </location>
</feature>
<accession>A0A4V2P951</accession>
<feature type="transmembrane region" description="Helical" evidence="5">
    <location>
        <begin position="68"/>
        <end position="89"/>
    </location>
</feature>